<gene>
    <name evidence="9" type="ORF">GALL_329100</name>
</gene>
<dbReference type="PROSITE" id="PS50943">
    <property type="entry name" value="HTH_CROC1"/>
    <property type="match status" value="1"/>
</dbReference>
<reference evidence="9" key="1">
    <citation type="submission" date="2016-10" db="EMBL/GenBank/DDBJ databases">
        <title>Sequence of Gallionella enrichment culture.</title>
        <authorList>
            <person name="Poehlein A."/>
            <person name="Muehling M."/>
            <person name="Daniel R."/>
        </authorList>
    </citation>
    <scope>NUCLEOTIDE SEQUENCE</scope>
</reference>
<dbReference type="GO" id="GO:0046872">
    <property type="term" value="F:metal ion binding"/>
    <property type="evidence" value="ECO:0007669"/>
    <property type="project" value="UniProtKB-KW"/>
</dbReference>
<keyword evidence="3" id="KW-0548">Nucleotidyltransferase</keyword>
<organism evidence="9">
    <name type="scientific">mine drainage metagenome</name>
    <dbReference type="NCBI Taxonomy" id="410659"/>
    <lineage>
        <taxon>unclassified sequences</taxon>
        <taxon>metagenomes</taxon>
        <taxon>ecological metagenomes</taxon>
    </lineage>
</organism>
<dbReference type="InterPro" id="IPR043519">
    <property type="entry name" value="NT_sf"/>
</dbReference>
<dbReference type="GO" id="GO:0016779">
    <property type="term" value="F:nucleotidyltransferase activity"/>
    <property type="evidence" value="ECO:0007669"/>
    <property type="project" value="UniProtKB-KW"/>
</dbReference>
<keyword evidence="6" id="KW-0067">ATP-binding</keyword>
<keyword evidence="7" id="KW-0460">Magnesium</keyword>
<sequence>MLQEVGTASSRTPCLVTLLDFYTCTGIIRYMRTLDSAAIVAFVRNKSGLTQAQLAERAGTSQPAVARYENGSANPSTATLQRLTRAAGYEVQVKLVPAKASDLSTDRAKKLRRRRGEIIALLEKAGASNARIFGSVSRGEDSPESDIDLLVDFNLDYGLLPIMHLNEELSRLLKERVEVSPVELLRPEVLATALADAVPL</sequence>
<dbReference type="Pfam" id="PF18765">
    <property type="entry name" value="Polbeta"/>
    <property type="match status" value="1"/>
</dbReference>
<dbReference type="CDD" id="cd00093">
    <property type="entry name" value="HTH_XRE"/>
    <property type="match status" value="1"/>
</dbReference>
<proteinExistence type="predicted"/>
<dbReference type="InterPro" id="IPR001387">
    <property type="entry name" value="Cro/C1-type_HTH"/>
</dbReference>
<evidence type="ECO:0000256" key="7">
    <source>
        <dbReference type="ARBA" id="ARBA00022842"/>
    </source>
</evidence>
<comment type="cofactor">
    <cofactor evidence="1">
        <name>Mg(2+)</name>
        <dbReference type="ChEBI" id="CHEBI:18420"/>
    </cofactor>
</comment>
<dbReference type="InterPro" id="IPR041633">
    <property type="entry name" value="Polbeta"/>
</dbReference>
<dbReference type="SUPFAM" id="SSF81301">
    <property type="entry name" value="Nucleotidyltransferase"/>
    <property type="match status" value="1"/>
</dbReference>
<protein>
    <submittedName>
        <fullName evidence="9">Helix-turn-helix protein</fullName>
    </submittedName>
</protein>
<dbReference type="PANTHER" id="PTHR33571:SF12">
    <property type="entry name" value="BSL3053 PROTEIN"/>
    <property type="match status" value="1"/>
</dbReference>
<keyword evidence="5" id="KW-0547">Nucleotide-binding</keyword>
<evidence type="ECO:0000256" key="1">
    <source>
        <dbReference type="ARBA" id="ARBA00001946"/>
    </source>
</evidence>
<evidence type="ECO:0000256" key="5">
    <source>
        <dbReference type="ARBA" id="ARBA00022741"/>
    </source>
</evidence>
<evidence type="ECO:0000256" key="3">
    <source>
        <dbReference type="ARBA" id="ARBA00022695"/>
    </source>
</evidence>
<evidence type="ECO:0000256" key="2">
    <source>
        <dbReference type="ARBA" id="ARBA00022679"/>
    </source>
</evidence>
<dbReference type="Gene3D" id="1.10.260.40">
    <property type="entry name" value="lambda repressor-like DNA-binding domains"/>
    <property type="match status" value="1"/>
</dbReference>
<dbReference type="InterPro" id="IPR010982">
    <property type="entry name" value="Lambda_DNA-bd_dom_sf"/>
</dbReference>
<dbReference type="SMART" id="SM00530">
    <property type="entry name" value="HTH_XRE"/>
    <property type="match status" value="1"/>
</dbReference>
<dbReference type="InterPro" id="IPR052038">
    <property type="entry name" value="Type-VII_TA_antitoxin"/>
</dbReference>
<keyword evidence="4" id="KW-0479">Metal-binding</keyword>
<dbReference type="GO" id="GO:0003677">
    <property type="term" value="F:DNA binding"/>
    <property type="evidence" value="ECO:0007669"/>
    <property type="project" value="InterPro"/>
</dbReference>
<dbReference type="EMBL" id="MLJW01000557">
    <property type="protein sequence ID" value="OIQ85256.1"/>
    <property type="molecule type" value="Genomic_DNA"/>
</dbReference>
<dbReference type="SUPFAM" id="SSF47413">
    <property type="entry name" value="lambda repressor-like DNA-binding domains"/>
    <property type="match status" value="1"/>
</dbReference>
<dbReference type="AlphaFoldDB" id="A0A1J5QPE8"/>
<accession>A0A1J5QPE8</accession>
<dbReference type="CDD" id="cd05403">
    <property type="entry name" value="NT_KNTase_like"/>
    <property type="match status" value="1"/>
</dbReference>
<evidence type="ECO:0000313" key="9">
    <source>
        <dbReference type="EMBL" id="OIQ85256.1"/>
    </source>
</evidence>
<feature type="domain" description="HTH cro/C1-type" evidence="8">
    <location>
        <begin position="40"/>
        <end position="94"/>
    </location>
</feature>
<dbReference type="GO" id="GO:0005524">
    <property type="term" value="F:ATP binding"/>
    <property type="evidence" value="ECO:0007669"/>
    <property type="project" value="UniProtKB-KW"/>
</dbReference>
<evidence type="ECO:0000256" key="6">
    <source>
        <dbReference type="ARBA" id="ARBA00022840"/>
    </source>
</evidence>
<name>A0A1J5QPE8_9ZZZZ</name>
<dbReference type="Pfam" id="PF01381">
    <property type="entry name" value="HTH_3"/>
    <property type="match status" value="1"/>
</dbReference>
<keyword evidence="2" id="KW-0808">Transferase</keyword>
<evidence type="ECO:0000259" key="8">
    <source>
        <dbReference type="PROSITE" id="PS50943"/>
    </source>
</evidence>
<comment type="caution">
    <text evidence="9">The sequence shown here is derived from an EMBL/GenBank/DDBJ whole genome shotgun (WGS) entry which is preliminary data.</text>
</comment>
<evidence type="ECO:0000256" key="4">
    <source>
        <dbReference type="ARBA" id="ARBA00022723"/>
    </source>
</evidence>
<dbReference type="PANTHER" id="PTHR33571">
    <property type="entry name" value="SSL8005 PROTEIN"/>
    <property type="match status" value="1"/>
</dbReference>
<dbReference type="Gene3D" id="3.30.460.10">
    <property type="entry name" value="Beta Polymerase, domain 2"/>
    <property type="match status" value="1"/>
</dbReference>